<dbReference type="PATRIC" id="fig|1227465.4.peg.1130"/>
<dbReference type="RefSeq" id="WP_008441842.1">
    <property type="nucleotide sequence ID" value="NZ_AOJK01000025.1"/>
</dbReference>
<gene>
    <name evidence="2" type="ORF">C463_05770</name>
</gene>
<dbReference type="AlphaFoldDB" id="M0EHM7"/>
<comment type="caution">
    <text evidence="2">The sequence shown here is derived from an EMBL/GenBank/DDBJ whole genome shotgun (WGS) entry which is preliminary data.</text>
</comment>
<feature type="domain" description="DUF7680" evidence="1">
    <location>
        <begin position="23"/>
        <end position="208"/>
    </location>
</feature>
<evidence type="ECO:0000313" key="3">
    <source>
        <dbReference type="Proteomes" id="UP000011586"/>
    </source>
</evidence>
<proteinExistence type="predicted"/>
<protein>
    <recommendedName>
        <fullName evidence="1">DUF7680 domain-containing protein</fullName>
    </recommendedName>
</protein>
<keyword evidence="3" id="KW-1185">Reference proteome</keyword>
<evidence type="ECO:0000259" key="1">
    <source>
        <dbReference type="Pfam" id="PF24728"/>
    </source>
</evidence>
<sequence length="211" mass="23280">MSIEAESFAYGSSMYGGRPTFALTRLLGDDAGLTLYELIPEDLADGRQKRFSKANSNRKLMRAGITDAIPDAQEDSTGVLDFSSVGAPSARAPNDWQWNDWCALKITTLSDSRQQAVHRLVRDVLNDSGVDPDFVMRGEGSAVLSESSGIRLTIAFLAMKRLQKYEKLTTVADSIARMSLEECYYWHAKCRSPSSPNGVKALRVLLADHLE</sequence>
<dbReference type="Pfam" id="PF24728">
    <property type="entry name" value="DUF7680"/>
    <property type="match status" value="1"/>
</dbReference>
<dbReference type="EMBL" id="AOJK01000025">
    <property type="protein sequence ID" value="ELZ45914.1"/>
    <property type="molecule type" value="Genomic_DNA"/>
</dbReference>
<name>M0EHM7_9EURY</name>
<accession>M0EHM7</accession>
<dbReference type="Proteomes" id="UP000011586">
    <property type="component" value="Unassembled WGS sequence"/>
</dbReference>
<evidence type="ECO:0000313" key="2">
    <source>
        <dbReference type="EMBL" id="ELZ45914.1"/>
    </source>
</evidence>
<dbReference type="OrthoDB" id="190685at2157"/>
<organism evidence="2 3">
    <name type="scientific">Halorubrum californiense DSM 19288</name>
    <dbReference type="NCBI Taxonomy" id="1227465"/>
    <lineage>
        <taxon>Archaea</taxon>
        <taxon>Methanobacteriati</taxon>
        <taxon>Methanobacteriota</taxon>
        <taxon>Stenosarchaea group</taxon>
        <taxon>Halobacteria</taxon>
        <taxon>Halobacteriales</taxon>
        <taxon>Haloferacaceae</taxon>
        <taxon>Halorubrum</taxon>
    </lineage>
</organism>
<dbReference type="InterPro" id="IPR056097">
    <property type="entry name" value="DUF7680"/>
</dbReference>
<reference evidence="2 3" key="1">
    <citation type="journal article" date="2014" name="PLoS Genet.">
        <title>Phylogenetically driven sequencing of extremely halophilic archaea reveals strategies for static and dynamic osmo-response.</title>
        <authorList>
            <person name="Becker E.A."/>
            <person name="Seitzer P.M."/>
            <person name="Tritt A."/>
            <person name="Larsen D."/>
            <person name="Krusor M."/>
            <person name="Yao A.I."/>
            <person name="Wu D."/>
            <person name="Madern D."/>
            <person name="Eisen J.A."/>
            <person name="Darling A.E."/>
            <person name="Facciotti M.T."/>
        </authorList>
    </citation>
    <scope>NUCLEOTIDE SEQUENCE [LARGE SCALE GENOMIC DNA]</scope>
    <source>
        <strain evidence="2 3">DSM 19288</strain>
    </source>
</reference>